<evidence type="ECO:0000313" key="2">
    <source>
        <dbReference type="Proteomes" id="UP000694397"/>
    </source>
</evidence>
<reference evidence="1 2" key="1">
    <citation type="submission" date="2019-04" db="EMBL/GenBank/DDBJ databases">
        <authorList>
            <consortium name="Wellcome Sanger Institute Data Sharing"/>
        </authorList>
    </citation>
    <scope>NUCLEOTIDE SEQUENCE [LARGE SCALE GENOMIC DNA]</scope>
</reference>
<proteinExistence type="predicted"/>
<keyword evidence="2" id="KW-1185">Reference proteome</keyword>
<reference evidence="1" key="2">
    <citation type="submission" date="2025-08" db="UniProtKB">
        <authorList>
            <consortium name="Ensembl"/>
        </authorList>
    </citation>
    <scope>IDENTIFICATION</scope>
</reference>
<reference evidence="1" key="3">
    <citation type="submission" date="2025-09" db="UniProtKB">
        <authorList>
            <consortium name="Ensembl"/>
        </authorList>
    </citation>
    <scope>IDENTIFICATION</scope>
</reference>
<evidence type="ECO:0000313" key="1">
    <source>
        <dbReference type="Ensembl" id="ENSSFOP00015038671.1"/>
    </source>
</evidence>
<name>A0A8C9SFM4_SCLFO</name>
<sequence length="118" mass="12321">MEAMALMESVAAPVAGKACSSGGGKKECWEEMKGLSQGRWAELETDTELLLTSSCLGSAAAFRRALSRSRSLSASLSRSEPDTVPVVVSRSVPLVVLTSSRSLASDMSLTLSLDLPSA</sequence>
<dbReference type="Ensembl" id="ENSSFOT00015039574.1">
    <property type="protein sequence ID" value="ENSSFOP00015038671.1"/>
    <property type="gene ID" value="ENSSFOG00015028961.1"/>
</dbReference>
<dbReference type="GeneTree" id="ENSGT00940000181914"/>
<organism evidence="1 2">
    <name type="scientific">Scleropages formosus</name>
    <name type="common">Asian bonytongue</name>
    <name type="synonym">Osteoglossum formosum</name>
    <dbReference type="NCBI Taxonomy" id="113540"/>
    <lineage>
        <taxon>Eukaryota</taxon>
        <taxon>Metazoa</taxon>
        <taxon>Chordata</taxon>
        <taxon>Craniata</taxon>
        <taxon>Vertebrata</taxon>
        <taxon>Euteleostomi</taxon>
        <taxon>Actinopterygii</taxon>
        <taxon>Neopterygii</taxon>
        <taxon>Teleostei</taxon>
        <taxon>Osteoglossocephala</taxon>
        <taxon>Osteoglossomorpha</taxon>
        <taxon>Osteoglossiformes</taxon>
        <taxon>Osteoglossidae</taxon>
        <taxon>Scleropages</taxon>
    </lineage>
</organism>
<accession>A0A8C9SFM4</accession>
<dbReference type="AlphaFoldDB" id="A0A8C9SFM4"/>
<protein>
    <submittedName>
        <fullName evidence="1">Uncharacterized protein</fullName>
    </submittedName>
</protein>
<dbReference type="Proteomes" id="UP000694397">
    <property type="component" value="Chromosome 2"/>
</dbReference>